<dbReference type="Proteomes" id="UP000008457">
    <property type="component" value="Chromosome"/>
</dbReference>
<protein>
    <submittedName>
        <fullName evidence="1">Uncharacterized protein</fullName>
    </submittedName>
</protein>
<evidence type="ECO:0000313" key="1">
    <source>
        <dbReference type="EMBL" id="AEE95806.1"/>
    </source>
</evidence>
<reference evidence="2" key="1">
    <citation type="submission" date="2010-11" db="EMBL/GenBank/DDBJ databases">
        <title>The complete genome of Mahella australiensis DSM 15567.</title>
        <authorList>
            <consortium name="US DOE Joint Genome Institute (JGI-PGF)"/>
            <person name="Lucas S."/>
            <person name="Copeland A."/>
            <person name="Lapidus A."/>
            <person name="Bruce D."/>
            <person name="Goodwin L."/>
            <person name="Pitluck S."/>
            <person name="Kyrpides N."/>
            <person name="Mavromatis K."/>
            <person name="Pagani I."/>
            <person name="Ivanova N."/>
            <person name="Teshima H."/>
            <person name="Brettin T."/>
            <person name="Detter J.C."/>
            <person name="Han C."/>
            <person name="Tapia R."/>
            <person name="Land M."/>
            <person name="Hauser L."/>
            <person name="Markowitz V."/>
            <person name="Cheng J.-F."/>
            <person name="Hugenholtz P."/>
            <person name="Woyke T."/>
            <person name="Wu D."/>
            <person name="Spring S."/>
            <person name="Pukall R."/>
            <person name="Steenblock K."/>
            <person name="Schneider S."/>
            <person name="Klenk H.-P."/>
            <person name="Eisen J.A."/>
        </authorList>
    </citation>
    <scope>NUCLEOTIDE SEQUENCE [LARGE SCALE GENOMIC DNA]</scope>
    <source>
        <strain evidence="2">DSM 15567 / CIP 107919 / 50-1 BON</strain>
    </source>
</reference>
<dbReference type="HOGENOM" id="CLU_1617032_0_0_9"/>
<accession>F3ZZY8</accession>
<dbReference type="AlphaFoldDB" id="F3ZZY8"/>
<gene>
    <name evidence="1" type="ordered locus">Mahau_0603</name>
</gene>
<dbReference type="EMBL" id="CP002360">
    <property type="protein sequence ID" value="AEE95806.1"/>
    <property type="molecule type" value="Genomic_DNA"/>
</dbReference>
<proteinExistence type="predicted"/>
<dbReference type="KEGG" id="mas:Mahau_0603"/>
<keyword evidence="2" id="KW-1185">Reference proteome</keyword>
<name>F3ZZY8_MAHA5</name>
<dbReference type="RefSeq" id="WP_013780239.1">
    <property type="nucleotide sequence ID" value="NC_015520.1"/>
</dbReference>
<reference evidence="1 2" key="2">
    <citation type="journal article" date="2011" name="Stand. Genomic Sci.">
        <title>Complete genome sequence of Mahella australiensis type strain (50-1 BON).</title>
        <authorList>
            <person name="Sikorski J."/>
            <person name="Teshima H."/>
            <person name="Nolan M."/>
            <person name="Lucas S."/>
            <person name="Hammon N."/>
            <person name="Deshpande S."/>
            <person name="Cheng J.F."/>
            <person name="Pitluck S."/>
            <person name="Liolios K."/>
            <person name="Pagani I."/>
            <person name="Ivanova N."/>
            <person name="Huntemann M."/>
            <person name="Mavromatis K."/>
            <person name="Ovchinikova G."/>
            <person name="Pati A."/>
            <person name="Tapia R."/>
            <person name="Han C."/>
            <person name="Goodwin L."/>
            <person name="Chen A."/>
            <person name="Palaniappan K."/>
            <person name="Land M."/>
            <person name="Hauser L."/>
            <person name="Ngatchou-Djao O.D."/>
            <person name="Rohde M."/>
            <person name="Pukall R."/>
            <person name="Spring S."/>
            <person name="Abt B."/>
            <person name="Goker M."/>
            <person name="Detter J.C."/>
            <person name="Woyke T."/>
            <person name="Bristow J."/>
            <person name="Markowitz V."/>
            <person name="Hugenholtz P."/>
            <person name="Eisen J.A."/>
            <person name="Kyrpides N.C."/>
            <person name="Klenk H.P."/>
            <person name="Lapidus A."/>
        </authorList>
    </citation>
    <scope>NUCLEOTIDE SEQUENCE [LARGE SCALE GENOMIC DNA]</scope>
    <source>
        <strain evidence="2">DSM 15567 / CIP 107919 / 50-1 BON</strain>
    </source>
</reference>
<sequence length="164" mass="19334">MKQIKISADTKKTWTRMPWLEEVHEETVIPAGTELFHVSTYDQIDAFAPIETCFTYDRPFLQGEIYMLKVSRPVKAVVVDDYEVRIDLGRVTDCVDIEIYYVGHTEFDSRYTLVNQAGNIVDRCIHYVVEPEFAELGQRWNEHEIRAIETRAKIYPLMYHIENR</sequence>
<evidence type="ECO:0000313" key="2">
    <source>
        <dbReference type="Proteomes" id="UP000008457"/>
    </source>
</evidence>
<organism evidence="1 2">
    <name type="scientific">Mahella australiensis (strain DSM 15567 / CIP 107919 / 50-1 BON)</name>
    <dbReference type="NCBI Taxonomy" id="697281"/>
    <lineage>
        <taxon>Bacteria</taxon>
        <taxon>Bacillati</taxon>
        <taxon>Bacillota</taxon>
        <taxon>Clostridia</taxon>
        <taxon>Thermoanaerobacterales</taxon>
        <taxon>Thermoanaerobacterales Family IV. Incertae Sedis</taxon>
        <taxon>Mahella</taxon>
    </lineage>
</organism>